<protein>
    <submittedName>
        <fullName evidence="2">Uncharacterized protein</fullName>
    </submittedName>
</protein>
<dbReference type="RefSeq" id="WP_185955172.1">
    <property type="nucleotide sequence ID" value="NZ_FXSZ01000002.1"/>
</dbReference>
<name>A0A521BKP5_9SPHI</name>
<sequence length="162" mass="17384">MTPSKKEVKKSSKKILETNIALKIKEALKDLSNVDAKKVSETIRDASKKIAKSVIKASKATEKESSVQQSIAAPKPEISKMKATKVVARVKEITGTQEKKEEKSIIKAGVLPAVVKNVSDNVTPKPISTNKKTTGTSIKASPITSKKKNSTSKGDKPTEGTK</sequence>
<evidence type="ECO:0000313" key="2">
    <source>
        <dbReference type="EMBL" id="SMO47662.1"/>
    </source>
</evidence>
<proteinExistence type="predicted"/>
<accession>A0A521BKP5</accession>
<evidence type="ECO:0000256" key="1">
    <source>
        <dbReference type="SAM" id="MobiDB-lite"/>
    </source>
</evidence>
<feature type="region of interest" description="Disordered" evidence="1">
    <location>
        <begin position="117"/>
        <end position="162"/>
    </location>
</feature>
<gene>
    <name evidence="2" type="ORF">SAMN06265350_102277</name>
</gene>
<dbReference type="AlphaFoldDB" id="A0A521BKP5"/>
<feature type="compositionally biased region" description="Polar residues" evidence="1">
    <location>
        <begin position="118"/>
        <end position="144"/>
    </location>
</feature>
<reference evidence="2 3" key="1">
    <citation type="submission" date="2017-05" db="EMBL/GenBank/DDBJ databases">
        <authorList>
            <person name="Varghese N."/>
            <person name="Submissions S."/>
        </authorList>
    </citation>
    <scope>NUCLEOTIDE SEQUENCE [LARGE SCALE GENOMIC DNA]</scope>
    <source>
        <strain evidence="2 3">DSM 21342</strain>
    </source>
</reference>
<feature type="compositionally biased region" description="Basic and acidic residues" evidence="1">
    <location>
        <begin position="153"/>
        <end position="162"/>
    </location>
</feature>
<organism evidence="2 3">
    <name type="scientific">Solitalea koreensis</name>
    <dbReference type="NCBI Taxonomy" id="543615"/>
    <lineage>
        <taxon>Bacteria</taxon>
        <taxon>Pseudomonadati</taxon>
        <taxon>Bacteroidota</taxon>
        <taxon>Sphingobacteriia</taxon>
        <taxon>Sphingobacteriales</taxon>
        <taxon>Sphingobacteriaceae</taxon>
        <taxon>Solitalea</taxon>
    </lineage>
</organism>
<keyword evidence="3" id="KW-1185">Reference proteome</keyword>
<dbReference type="Proteomes" id="UP000315971">
    <property type="component" value="Unassembled WGS sequence"/>
</dbReference>
<dbReference type="EMBL" id="FXSZ01000002">
    <property type="protein sequence ID" value="SMO47662.1"/>
    <property type="molecule type" value="Genomic_DNA"/>
</dbReference>
<evidence type="ECO:0000313" key="3">
    <source>
        <dbReference type="Proteomes" id="UP000315971"/>
    </source>
</evidence>